<proteinExistence type="predicted"/>
<evidence type="ECO:0000313" key="2">
    <source>
        <dbReference type="Proteomes" id="UP000789920"/>
    </source>
</evidence>
<evidence type="ECO:0000313" key="1">
    <source>
        <dbReference type="EMBL" id="CAG8661749.1"/>
    </source>
</evidence>
<reference evidence="1" key="1">
    <citation type="submission" date="2021-06" db="EMBL/GenBank/DDBJ databases">
        <authorList>
            <person name="Kallberg Y."/>
            <person name="Tangrot J."/>
            <person name="Rosling A."/>
        </authorList>
    </citation>
    <scope>NUCLEOTIDE SEQUENCE</scope>
    <source>
        <strain evidence="1">MA461A</strain>
    </source>
</reference>
<dbReference type="Proteomes" id="UP000789920">
    <property type="component" value="Unassembled WGS sequence"/>
</dbReference>
<protein>
    <submittedName>
        <fullName evidence="1">11458_t:CDS:1</fullName>
    </submittedName>
</protein>
<organism evidence="1 2">
    <name type="scientific">Racocetra persica</name>
    <dbReference type="NCBI Taxonomy" id="160502"/>
    <lineage>
        <taxon>Eukaryota</taxon>
        <taxon>Fungi</taxon>
        <taxon>Fungi incertae sedis</taxon>
        <taxon>Mucoromycota</taxon>
        <taxon>Glomeromycotina</taxon>
        <taxon>Glomeromycetes</taxon>
        <taxon>Diversisporales</taxon>
        <taxon>Gigasporaceae</taxon>
        <taxon>Racocetra</taxon>
    </lineage>
</organism>
<sequence length="44" mass="4953">MEKLIKINEKSAKRHLNKGLTIGQVDNKAVGYISDIEVDINDIK</sequence>
<comment type="caution">
    <text evidence="1">The sequence shown here is derived from an EMBL/GenBank/DDBJ whole genome shotgun (WGS) entry which is preliminary data.</text>
</comment>
<feature type="non-terminal residue" evidence="1">
    <location>
        <position position="44"/>
    </location>
</feature>
<accession>A0ACA9NKQ5</accession>
<keyword evidence="2" id="KW-1185">Reference proteome</keyword>
<name>A0ACA9NKQ5_9GLOM</name>
<dbReference type="EMBL" id="CAJVQC010014889">
    <property type="protein sequence ID" value="CAG8661749.1"/>
    <property type="molecule type" value="Genomic_DNA"/>
</dbReference>
<gene>
    <name evidence="1" type="ORF">RPERSI_LOCUS8304</name>
</gene>